<comment type="similarity">
    <text evidence="6">Belongs to the DNA photolyase family.</text>
</comment>
<sequence>MPHFGRSLFIFRRDLRIEDNTGLRAAMELSEEVIPCFIFDPRLSDRERLGFNPHAFQFLLESLDDLSEQLHSRGGRLYLFYGTAEDVVSRLAGKLDINAVFVNHDYTPLSRRRDEAIKRACIGSDVKFMQFHDCLLHEPGSVLTKQGKPYLVFSQFFRAGFRREVPLPITLPGKSFYTGKPGIEEFHSFETLLPSRNGRLFSRGGRENALSILGDLPGFERYDTERNYPSTHGTTALSAHNKLGTISIREFYHSVKEELGEEHPLLRQLYWRDFFTHTAYHFPDVFIQSFREKFRSIDWDYDNPHFHAWCSGNTGFPIVDAGMRQLNETGFMHNRVRMITASFLVKDLHMDWYLGERYFASMLVDYDPCVNNGNWQWSASTGADSQPYFRVFNPWLQQRKYDPECEYIRQWIPELREMSAADIHGLERSKPPASSGYPSAIVDHKKERDRTLAIFGSL</sequence>
<dbReference type="InterPro" id="IPR018394">
    <property type="entry name" value="DNA_photolyase_1_CS_C"/>
</dbReference>
<feature type="binding site" evidence="4">
    <location>
        <begin position="234"/>
        <end position="238"/>
    </location>
    <ligand>
        <name>FAD</name>
        <dbReference type="ChEBI" id="CHEBI:57692"/>
    </ligand>
</feature>
<dbReference type="InterPro" id="IPR002081">
    <property type="entry name" value="Cryptochrome/DNA_photolyase_1"/>
</dbReference>
<dbReference type="PANTHER" id="PTHR11455:SF9">
    <property type="entry name" value="CRYPTOCHROME CIRCADIAN CLOCK 5 ISOFORM X1"/>
    <property type="match status" value="1"/>
</dbReference>
<dbReference type="PROSITE" id="PS00394">
    <property type="entry name" value="DNA_PHOTOLYASES_1_1"/>
    <property type="match status" value="1"/>
</dbReference>
<dbReference type="InterPro" id="IPR005101">
    <property type="entry name" value="Cryptochr/Photolyase_FAD-bd"/>
</dbReference>
<dbReference type="GO" id="GO:0003904">
    <property type="term" value="F:deoxyribodipyrimidine photo-lyase activity"/>
    <property type="evidence" value="ECO:0007669"/>
    <property type="project" value="TreeGrafter"/>
</dbReference>
<dbReference type="SUPFAM" id="SSF52425">
    <property type="entry name" value="Cryptochrome/photolyase, N-terminal domain"/>
    <property type="match status" value="1"/>
</dbReference>
<feature type="site" description="Electron transfer via tryptophanyl radical" evidence="5">
    <location>
        <position position="352"/>
    </location>
</feature>
<dbReference type="Gene3D" id="1.25.40.80">
    <property type="match status" value="1"/>
</dbReference>
<keyword evidence="9" id="KW-1185">Reference proteome</keyword>
<dbReference type="Pfam" id="PF03441">
    <property type="entry name" value="FAD_binding_7"/>
    <property type="match status" value="1"/>
</dbReference>
<dbReference type="EMBL" id="JTEO01000004">
    <property type="protein sequence ID" value="MCQ6963041.1"/>
    <property type="molecule type" value="Genomic_DNA"/>
</dbReference>
<evidence type="ECO:0000256" key="4">
    <source>
        <dbReference type="PIRSR" id="PIRSR602081-1"/>
    </source>
</evidence>
<proteinExistence type="inferred from homology"/>
<feature type="binding site" evidence="4">
    <location>
        <begin position="365"/>
        <end position="367"/>
    </location>
    <ligand>
        <name>FAD</name>
        <dbReference type="ChEBI" id="CHEBI:57692"/>
    </ligand>
</feature>
<evidence type="ECO:0000256" key="6">
    <source>
        <dbReference type="RuleBase" id="RU004182"/>
    </source>
</evidence>
<dbReference type="Pfam" id="PF00875">
    <property type="entry name" value="DNA_photolyase"/>
    <property type="match status" value="1"/>
</dbReference>
<accession>A0AAE3HAJ1</accession>
<dbReference type="InterPro" id="IPR036134">
    <property type="entry name" value="Crypto/Photolyase_FAD-like_sf"/>
</dbReference>
<comment type="cofactor">
    <cofactor evidence="4">
        <name>FAD</name>
        <dbReference type="ChEBI" id="CHEBI:57692"/>
    </cofactor>
    <text evidence="4">Binds 1 FAD per subunit.</text>
</comment>
<dbReference type="GO" id="GO:0006139">
    <property type="term" value="P:nucleobase-containing compound metabolic process"/>
    <property type="evidence" value="ECO:0007669"/>
    <property type="project" value="UniProtKB-ARBA"/>
</dbReference>
<feature type="binding site" evidence="4">
    <location>
        <position position="222"/>
    </location>
    <ligand>
        <name>FAD</name>
        <dbReference type="ChEBI" id="CHEBI:57692"/>
    </ligand>
</feature>
<evidence type="ECO:0000256" key="3">
    <source>
        <dbReference type="ARBA" id="ARBA00022991"/>
    </source>
</evidence>
<evidence type="ECO:0000313" key="8">
    <source>
        <dbReference type="EMBL" id="MCQ6963041.1"/>
    </source>
</evidence>
<organism evidence="8 9">
    <name type="scientific">Methanolobus chelungpuianus</name>
    <dbReference type="NCBI Taxonomy" id="502115"/>
    <lineage>
        <taxon>Archaea</taxon>
        <taxon>Methanobacteriati</taxon>
        <taxon>Methanobacteriota</taxon>
        <taxon>Stenosarchaea group</taxon>
        <taxon>Methanomicrobia</taxon>
        <taxon>Methanosarcinales</taxon>
        <taxon>Methanosarcinaceae</taxon>
        <taxon>Methanolobus</taxon>
    </lineage>
</organism>
<feature type="binding site" evidence="4">
    <location>
        <begin position="268"/>
        <end position="275"/>
    </location>
    <ligand>
        <name>FAD</name>
        <dbReference type="ChEBI" id="CHEBI:57692"/>
    </ligand>
</feature>
<dbReference type="PRINTS" id="PR00147">
    <property type="entry name" value="DNAPHOTLYASE"/>
</dbReference>
<dbReference type="InterPro" id="IPR036155">
    <property type="entry name" value="Crypto/Photolyase_N_sf"/>
</dbReference>
<dbReference type="SUPFAM" id="SSF48173">
    <property type="entry name" value="Cryptochrome/photolyase FAD-binding domain"/>
    <property type="match status" value="1"/>
</dbReference>
<feature type="domain" description="Photolyase/cryptochrome alpha/beta" evidence="7">
    <location>
        <begin position="5"/>
        <end position="136"/>
    </location>
</feature>
<dbReference type="AlphaFoldDB" id="A0AAE3HAJ1"/>
<evidence type="ECO:0000256" key="1">
    <source>
        <dbReference type="ARBA" id="ARBA00022630"/>
    </source>
</evidence>
<evidence type="ECO:0000256" key="5">
    <source>
        <dbReference type="PIRSR" id="PIRSR602081-2"/>
    </source>
</evidence>
<evidence type="ECO:0000313" key="9">
    <source>
        <dbReference type="Proteomes" id="UP001206983"/>
    </source>
</evidence>
<comment type="caution">
    <text evidence="8">The sequence shown here is derived from an EMBL/GenBank/DDBJ whole genome shotgun (WGS) entry which is preliminary data.</text>
</comment>
<dbReference type="PROSITE" id="PS51645">
    <property type="entry name" value="PHR_CRY_ALPHA_BETA"/>
    <property type="match status" value="1"/>
</dbReference>
<dbReference type="GO" id="GO:0006950">
    <property type="term" value="P:response to stress"/>
    <property type="evidence" value="ECO:0007669"/>
    <property type="project" value="UniProtKB-ARBA"/>
</dbReference>
<dbReference type="GO" id="GO:0071949">
    <property type="term" value="F:FAD binding"/>
    <property type="evidence" value="ECO:0007669"/>
    <property type="project" value="TreeGrafter"/>
</dbReference>
<dbReference type="InterPro" id="IPR006050">
    <property type="entry name" value="DNA_photolyase_N"/>
</dbReference>
<evidence type="ECO:0000256" key="2">
    <source>
        <dbReference type="ARBA" id="ARBA00022827"/>
    </source>
</evidence>
<dbReference type="Proteomes" id="UP001206983">
    <property type="component" value="Unassembled WGS sequence"/>
</dbReference>
<dbReference type="Gene3D" id="3.40.50.620">
    <property type="entry name" value="HUPs"/>
    <property type="match status" value="1"/>
</dbReference>
<keyword evidence="3 6" id="KW-0157">Chromophore</keyword>
<feature type="site" description="Electron transfer via tryptophanyl radical" evidence="5">
    <location>
        <position position="299"/>
    </location>
</feature>
<gene>
    <name evidence="8" type="ORF">PV02_08305</name>
</gene>
<feature type="site" description="Electron transfer via tryptophanyl radical" evidence="5">
    <location>
        <position position="375"/>
    </location>
</feature>
<dbReference type="Gene3D" id="1.10.579.10">
    <property type="entry name" value="DNA Cyclobutane Dipyrimidine Photolyase, subunit A, domain 3"/>
    <property type="match status" value="1"/>
</dbReference>
<name>A0AAE3HAJ1_9EURY</name>
<keyword evidence="1 4" id="KW-0285">Flavoprotein</keyword>
<dbReference type="InterPro" id="IPR014729">
    <property type="entry name" value="Rossmann-like_a/b/a_fold"/>
</dbReference>
<dbReference type="PANTHER" id="PTHR11455">
    <property type="entry name" value="CRYPTOCHROME"/>
    <property type="match status" value="1"/>
</dbReference>
<protein>
    <submittedName>
        <fullName evidence="8">Deoxyribodipyrimidine photolyase</fullName>
    </submittedName>
</protein>
<keyword evidence="2 4" id="KW-0274">FAD</keyword>
<dbReference type="GO" id="GO:0003677">
    <property type="term" value="F:DNA binding"/>
    <property type="evidence" value="ECO:0007669"/>
    <property type="project" value="TreeGrafter"/>
</dbReference>
<evidence type="ECO:0000259" key="7">
    <source>
        <dbReference type="PROSITE" id="PS51645"/>
    </source>
</evidence>
<reference evidence="8 9" key="1">
    <citation type="journal article" date="2011" name="Appl. Environ. Microbiol.">
        <title>Methanogenic archaea isolated from Taiwan's Chelungpu fault.</title>
        <authorList>
            <person name="Wu S.Y."/>
            <person name="Lai M.C."/>
        </authorList>
    </citation>
    <scope>NUCLEOTIDE SEQUENCE [LARGE SCALE GENOMIC DNA]</scope>
    <source>
        <strain evidence="8 9">St545Mb</strain>
    </source>
</reference>